<dbReference type="InterPro" id="IPR047951">
    <property type="entry name" value="Transpos_ISL3"/>
</dbReference>
<comment type="caution">
    <text evidence="2">The sequence shown here is derived from an EMBL/GenBank/DDBJ whole genome shotgun (WGS) entry which is preliminary data.</text>
</comment>
<organism evidence="2 3">
    <name type="scientific">Paenibacillus taihuensis</name>
    <dbReference type="NCBI Taxonomy" id="1156355"/>
    <lineage>
        <taxon>Bacteria</taxon>
        <taxon>Bacillati</taxon>
        <taxon>Bacillota</taxon>
        <taxon>Bacilli</taxon>
        <taxon>Bacillales</taxon>
        <taxon>Paenibacillaceae</taxon>
        <taxon>Paenibacillus</taxon>
    </lineage>
</organism>
<dbReference type="PANTHER" id="PTHR33498">
    <property type="entry name" value="TRANSPOSASE FOR INSERTION SEQUENCE ELEMENT IS1557"/>
    <property type="match status" value="1"/>
</dbReference>
<accession>A0A3D9S7I6</accession>
<feature type="domain" description="Transposase IS204/IS1001/IS1096/IS1165 DDE" evidence="1">
    <location>
        <begin position="3"/>
        <end position="168"/>
    </location>
</feature>
<keyword evidence="3" id="KW-1185">Reference proteome</keyword>
<protein>
    <submittedName>
        <fullName evidence="2">Transposase</fullName>
    </submittedName>
</protein>
<dbReference type="Pfam" id="PF01610">
    <property type="entry name" value="DDE_Tnp_ISL3"/>
    <property type="match status" value="1"/>
</dbReference>
<dbReference type="Proteomes" id="UP000256304">
    <property type="component" value="Unassembled WGS sequence"/>
</dbReference>
<sequence length="178" mass="20439">MVLGVDDFAIKKGYTYNTAIHNLRGETMLDLLAGRKLEDLRAYAPEHPDFLALNPKAVVMDLVQAYHAWISKCFPHTIRVEDRFHIHGYVIESVQDVRKSVQQTLSPRASTILKSPHRFLNLSVESLTKKSKAQLETLLAFSPVLRSIWEWKEALAFSQCYDYSSNVSMARLGFIRWL</sequence>
<dbReference type="InterPro" id="IPR002560">
    <property type="entry name" value="Transposase_DDE"/>
</dbReference>
<dbReference type="PANTHER" id="PTHR33498:SF1">
    <property type="entry name" value="TRANSPOSASE FOR INSERTION SEQUENCE ELEMENT IS1557"/>
    <property type="match status" value="1"/>
</dbReference>
<reference evidence="2 3" key="1">
    <citation type="submission" date="2018-08" db="EMBL/GenBank/DDBJ databases">
        <title>Genomic Encyclopedia of Type Strains, Phase III (KMG-III): the genomes of soil and plant-associated and newly described type strains.</title>
        <authorList>
            <person name="Whitman W."/>
        </authorList>
    </citation>
    <scope>NUCLEOTIDE SEQUENCE [LARGE SCALE GENOMIC DNA]</scope>
    <source>
        <strain evidence="2 3">CGMCC 1.10966</strain>
    </source>
</reference>
<evidence type="ECO:0000313" key="3">
    <source>
        <dbReference type="Proteomes" id="UP000256304"/>
    </source>
</evidence>
<dbReference type="AlphaFoldDB" id="A0A3D9S7I6"/>
<evidence type="ECO:0000259" key="1">
    <source>
        <dbReference type="Pfam" id="PF01610"/>
    </source>
</evidence>
<gene>
    <name evidence="2" type="ORF">A8990_11436</name>
</gene>
<proteinExistence type="predicted"/>
<name>A0A3D9S7I6_9BACL</name>
<evidence type="ECO:0000313" key="2">
    <source>
        <dbReference type="EMBL" id="REE84502.1"/>
    </source>
</evidence>
<dbReference type="EMBL" id="QTTN01000014">
    <property type="protein sequence ID" value="REE84502.1"/>
    <property type="molecule type" value="Genomic_DNA"/>
</dbReference>